<feature type="compositionally biased region" description="Basic and acidic residues" evidence="1">
    <location>
        <begin position="212"/>
        <end position="229"/>
    </location>
</feature>
<feature type="compositionally biased region" description="Basic residues" evidence="1">
    <location>
        <begin position="131"/>
        <end position="153"/>
    </location>
</feature>
<feature type="compositionally biased region" description="Basic and acidic residues" evidence="1">
    <location>
        <begin position="280"/>
        <end position="298"/>
    </location>
</feature>
<feature type="compositionally biased region" description="Basic and acidic residues" evidence="1">
    <location>
        <begin position="68"/>
        <end position="80"/>
    </location>
</feature>
<dbReference type="EMBL" id="JAXCGZ010015313">
    <property type="protein sequence ID" value="KAK7070550.1"/>
    <property type="molecule type" value="Genomic_DNA"/>
</dbReference>
<keyword evidence="4" id="KW-1185">Reference proteome</keyword>
<feature type="compositionally biased region" description="Basic and acidic residues" evidence="1">
    <location>
        <begin position="50"/>
        <end position="61"/>
    </location>
</feature>
<feature type="compositionally biased region" description="Acidic residues" evidence="1">
    <location>
        <begin position="191"/>
        <end position="211"/>
    </location>
</feature>
<dbReference type="Gene3D" id="3.15.10.50">
    <property type="match status" value="1"/>
</dbReference>
<proteinExistence type="predicted"/>
<organism evidence="3 4">
    <name type="scientific">Halocaridina rubra</name>
    <name type="common">Hawaiian red shrimp</name>
    <dbReference type="NCBI Taxonomy" id="373956"/>
    <lineage>
        <taxon>Eukaryota</taxon>
        <taxon>Metazoa</taxon>
        <taxon>Ecdysozoa</taxon>
        <taxon>Arthropoda</taxon>
        <taxon>Crustacea</taxon>
        <taxon>Multicrustacea</taxon>
        <taxon>Malacostraca</taxon>
        <taxon>Eumalacostraca</taxon>
        <taxon>Eucarida</taxon>
        <taxon>Decapoda</taxon>
        <taxon>Pleocyemata</taxon>
        <taxon>Caridea</taxon>
        <taxon>Atyoidea</taxon>
        <taxon>Atyidae</taxon>
        <taxon>Halocaridina</taxon>
    </lineage>
</organism>
<gene>
    <name evidence="3" type="ORF">SK128_015655</name>
</gene>
<feature type="chain" id="PRO_5042871054" evidence="2">
    <location>
        <begin position="22"/>
        <end position="452"/>
    </location>
</feature>
<evidence type="ECO:0000313" key="4">
    <source>
        <dbReference type="Proteomes" id="UP001381693"/>
    </source>
</evidence>
<comment type="caution">
    <text evidence="3">The sequence shown here is derived from an EMBL/GenBank/DDBJ whole genome shotgun (WGS) entry which is preliminary data.</text>
</comment>
<feature type="compositionally biased region" description="Basic residues" evidence="1">
    <location>
        <begin position="230"/>
        <end position="279"/>
    </location>
</feature>
<dbReference type="InterPro" id="IPR038602">
    <property type="entry name" value="Mite_allergen_7_sf"/>
</dbReference>
<reference evidence="3 4" key="1">
    <citation type="submission" date="2023-11" db="EMBL/GenBank/DDBJ databases">
        <title>Halocaridina rubra genome assembly.</title>
        <authorList>
            <person name="Smith C."/>
        </authorList>
    </citation>
    <scope>NUCLEOTIDE SEQUENCE [LARGE SCALE GENOMIC DNA]</scope>
    <source>
        <strain evidence="3">EP-1</strain>
        <tissue evidence="3">Whole</tissue>
    </source>
</reference>
<feature type="compositionally biased region" description="Basic and acidic residues" evidence="1">
    <location>
        <begin position="154"/>
        <end position="163"/>
    </location>
</feature>
<evidence type="ECO:0000256" key="2">
    <source>
        <dbReference type="SAM" id="SignalP"/>
    </source>
</evidence>
<keyword evidence="2" id="KW-0732">Signal</keyword>
<evidence type="ECO:0000256" key="1">
    <source>
        <dbReference type="SAM" id="MobiDB-lite"/>
    </source>
</evidence>
<evidence type="ECO:0000313" key="3">
    <source>
        <dbReference type="EMBL" id="KAK7070550.1"/>
    </source>
</evidence>
<feature type="signal peptide" evidence="2">
    <location>
        <begin position="1"/>
        <end position="21"/>
    </location>
</feature>
<feature type="region of interest" description="Disordered" evidence="1">
    <location>
        <begin position="42"/>
        <end position="80"/>
    </location>
</feature>
<sequence length="452" mass="50095">MRCLLLALVAGLAVLAVSIRAVEIDEEEVKQLMADLFDDEEYQEAMEEQESNRESRARGRPDEEETAVEEKAADVDPKDQERYNSFFDTLLRRLNSLVRNRFQPLSFNMKKEGRRNPAAGKDKPDKNKAGSAKKGKKKGKGKKQGKGGKKNSRHPKDLTLEEKEEREEEFETEGENEEIEVLSIEKRAAENDDEALEEDDDEDAEDDEEEESLARESRGLEDETEDKVSRRGKPAAGKKGKGKKGGRKSKGKKKKGGKKGKGKKGKGNGKKPKGKKDKRSPKDKISSKDKRSPKDKRSSKSTKNNGLSRAIINGIATLRRDGDVSVKNKKGGKEMKAKFVLGPVDLSVSRKFGSGKSSITKEAKAISPELTGKMSINIDKKGKAKLTSFRINKPAIVEVEGSIRKEEKGGKHDNNFMENSIGRYSPIVTKKLKAALREILNAAEPKGQATSN</sequence>
<accession>A0AAN8X1X3</accession>
<protein>
    <submittedName>
        <fullName evidence="3">Uncharacterized protein</fullName>
    </submittedName>
</protein>
<name>A0AAN8X1X3_HALRR</name>
<feature type="compositionally biased region" description="Basic and acidic residues" evidence="1">
    <location>
        <begin position="109"/>
        <end position="128"/>
    </location>
</feature>
<dbReference type="AlphaFoldDB" id="A0AAN8X1X3"/>
<feature type="compositionally biased region" description="Acidic residues" evidence="1">
    <location>
        <begin position="164"/>
        <end position="180"/>
    </location>
</feature>
<dbReference type="Proteomes" id="UP001381693">
    <property type="component" value="Unassembled WGS sequence"/>
</dbReference>
<feature type="region of interest" description="Disordered" evidence="1">
    <location>
        <begin position="106"/>
        <end position="313"/>
    </location>
</feature>